<dbReference type="GO" id="GO:0016926">
    <property type="term" value="P:protein desumoylation"/>
    <property type="evidence" value="ECO:0007669"/>
    <property type="project" value="TreeGrafter"/>
</dbReference>
<dbReference type="Proteomes" id="UP000887568">
    <property type="component" value="Unplaced"/>
</dbReference>
<dbReference type="InterPro" id="IPR028890">
    <property type="entry name" value="Peptidase_C98"/>
</dbReference>
<feature type="compositionally biased region" description="Polar residues" evidence="1">
    <location>
        <begin position="499"/>
        <end position="512"/>
    </location>
</feature>
<feature type="region of interest" description="Disordered" evidence="1">
    <location>
        <begin position="696"/>
        <end position="765"/>
    </location>
</feature>
<feature type="compositionally biased region" description="Polar residues" evidence="1">
    <location>
        <begin position="591"/>
        <end position="603"/>
    </location>
</feature>
<feature type="region of interest" description="Disordered" evidence="1">
    <location>
        <begin position="804"/>
        <end position="856"/>
    </location>
</feature>
<dbReference type="InterPro" id="IPR038765">
    <property type="entry name" value="Papain-like_cys_pep_sf"/>
</dbReference>
<dbReference type="GO" id="GO:0030576">
    <property type="term" value="P:Cajal body organization"/>
    <property type="evidence" value="ECO:0007669"/>
    <property type="project" value="InterPro"/>
</dbReference>
<name>A0A913ZL18_PATMI</name>
<dbReference type="InterPro" id="IPR028889">
    <property type="entry name" value="USP"/>
</dbReference>
<accession>A0A913ZL18</accession>
<dbReference type="InterPro" id="IPR033505">
    <property type="entry name" value="USPL1"/>
</dbReference>
<feature type="compositionally biased region" description="Basic and acidic residues" evidence="1">
    <location>
        <begin position="526"/>
        <end position="540"/>
    </location>
</feature>
<dbReference type="GeneID" id="119724660"/>
<organism evidence="3 4">
    <name type="scientific">Patiria miniata</name>
    <name type="common">Bat star</name>
    <name type="synonym">Asterina miniata</name>
    <dbReference type="NCBI Taxonomy" id="46514"/>
    <lineage>
        <taxon>Eukaryota</taxon>
        <taxon>Metazoa</taxon>
        <taxon>Echinodermata</taxon>
        <taxon>Eleutherozoa</taxon>
        <taxon>Asterozoa</taxon>
        <taxon>Asteroidea</taxon>
        <taxon>Valvatacea</taxon>
        <taxon>Valvatida</taxon>
        <taxon>Asterinidae</taxon>
        <taxon>Patiria</taxon>
    </lineage>
</organism>
<dbReference type="GO" id="GO:0015030">
    <property type="term" value="C:Cajal body"/>
    <property type="evidence" value="ECO:0007669"/>
    <property type="project" value="TreeGrafter"/>
</dbReference>
<dbReference type="RefSeq" id="XP_038051741.1">
    <property type="nucleotide sequence ID" value="XM_038195813.1"/>
</dbReference>
<reference evidence="3" key="1">
    <citation type="submission" date="2022-11" db="UniProtKB">
        <authorList>
            <consortium name="EnsemblMetazoa"/>
        </authorList>
    </citation>
    <scope>IDENTIFICATION</scope>
</reference>
<sequence length="1152" mass="125418">MEADVRWCPHCRQSGEKKRLRLLQINDSLAVLLCENEKCVGLGETSSTSTVIHQRKASDIPNTRKKKNKLLPACNAAPKIPDSSPPNGSIQSSDAGNAESLSEKQACGTPIDSKCAINNASPALRAGSFSSTAMPQVALWANKSALCWLDACLCLLVACRSLHTCVAKLPAKSSVRTLCTAFVEAQRPRTTKKSETQDSCCDESQLSEASVLPPVRLTCTGDTSTNAVHSNTDITRTAQSEQDSLHSTRNAEFCQTKGESDPLDKARDEIYRRLQPMMKCESGEEDSPVVALASLLRLDGSVEEHFMCQYRWEFCCSVCGFTQVNRTKKTMPTFTSVPADFSMKDPVMLHSCHKCGAQQQRSRLVFHSLSACVMMHFQGGLPDSDLSKHHTFIFSGDAYTLAAVVRYRGNPNHFVTLVRDQETNHWLEYDDLMPSPFTWQPEPPSIPAHEIHIMVWERSEKPCTACAEMHLNVTGILDAPVHTPASGVPVGDADAAPQQHRSAQWNGNGSWRKSKFSLSNSFWRKSVQERDATNRSDSGRHSSGPAKVGQETSDAIDVDKETNGSGVEIDLTAEMESAPTVDEGLEESKSDSFGNLDPQSLSKVDTKETPKVPRSNQNATKKPQRNARTEHLQDGKSVISLKTNAARKPELNTDAPQPTFLRSLLCRRKSNKDKDQTTTTAAILAKIPDQLMKFSRHSNVSSRPRIGSAPSNQESTSRNASVLSKIPKQLLSGSANPRAAPSQQSQSELSRPAARPKLVGSSRRVPVKQVKFQPYEQNLELKIQQENKKNLPVKQGIRSNASTLNSWQKRVGKYSSSVDVPRKRVRRDSSEDSSSTYSDLPKHAGPPCSSVSSPSACSDISSLSDNQLFASGRNDLTNTIDELCKVLDIGGDYTPPVSSRLSSPSQDMFFSELFTNEPVSERLDPISHANSTGLQMPLASFDNHAPVTMATEMSATSSTSHTHLHSSIHEHCPSSVTAPSVESFRPAATALSTSTPMGSNKLQTDLAAANISSPNPLEGTLPSVGTERLALAPVGCPAQSQSAMLPSCDSMQSTIDPVAMQQDSDRPMQHVDNSPVSHVASHGDHMTAASGFSSLTDTESERNIMAFSSSTHCEAAQAMDDIIDTGLFEDIQESLDMLGSEWNENLIELLAQ</sequence>
<dbReference type="PANTHER" id="PTHR15294:SF3">
    <property type="entry name" value="SUMO-SPECIFIC ISOPEPTIDASE USPL1"/>
    <property type="match status" value="1"/>
</dbReference>
<dbReference type="OMA" id="ALCWLDA"/>
<keyword evidence="4" id="KW-1185">Reference proteome</keyword>
<dbReference type="SUPFAM" id="SSF54001">
    <property type="entry name" value="Cysteine proteinases"/>
    <property type="match status" value="1"/>
</dbReference>
<feature type="compositionally biased region" description="Polar residues" evidence="1">
    <location>
        <begin position="709"/>
        <end position="722"/>
    </location>
</feature>
<evidence type="ECO:0000313" key="3">
    <source>
        <dbReference type="EnsemblMetazoa" id="XP_038051741.1"/>
    </source>
</evidence>
<dbReference type="Gene3D" id="3.90.70.10">
    <property type="entry name" value="Cysteine proteinases"/>
    <property type="match status" value="1"/>
</dbReference>
<dbReference type="OrthoDB" id="6160353at2759"/>
<dbReference type="Pfam" id="PF15499">
    <property type="entry name" value="Peptidase_C98"/>
    <property type="match status" value="2"/>
</dbReference>
<protein>
    <recommendedName>
        <fullName evidence="2">USP domain-containing protein</fullName>
    </recommendedName>
</protein>
<feature type="compositionally biased region" description="Polar residues" evidence="1">
    <location>
        <begin position="804"/>
        <end position="818"/>
    </location>
</feature>
<feature type="domain" description="USP" evidence="2">
    <location>
        <begin position="138"/>
        <end position="459"/>
    </location>
</feature>
<evidence type="ECO:0000259" key="2">
    <source>
        <dbReference type="PROSITE" id="PS50235"/>
    </source>
</evidence>
<dbReference type="PROSITE" id="PS50235">
    <property type="entry name" value="USP_3"/>
    <property type="match status" value="1"/>
</dbReference>
<evidence type="ECO:0000256" key="1">
    <source>
        <dbReference type="SAM" id="MobiDB-lite"/>
    </source>
</evidence>
<feature type="compositionally biased region" description="Polar residues" evidence="1">
    <location>
        <begin position="731"/>
        <end position="749"/>
    </location>
</feature>
<dbReference type="AlphaFoldDB" id="A0A913ZL18"/>
<dbReference type="PANTHER" id="PTHR15294">
    <property type="entry name" value="RETINOVIN-RELATED"/>
    <property type="match status" value="1"/>
</dbReference>
<proteinExistence type="predicted"/>
<feature type="region of interest" description="Disordered" evidence="1">
    <location>
        <begin position="526"/>
        <end position="656"/>
    </location>
</feature>
<evidence type="ECO:0000313" key="4">
    <source>
        <dbReference type="Proteomes" id="UP000887568"/>
    </source>
</evidence>
<dbReference type="EnsemblMetazoa" id="XM_038195813.1">
    <property type="protein sequence ID" value="XP_038051741.1"/>
    <property type="gene ID" value="LOC119724660"/>
</dbReference>
<feature type="region of interest" description="Disordered" evidence="1">
    <location>
        <begin position="487"/>
        <end position="512"/>
    </location>
</feature>
<dbReference type="GO" id="GO:0032183">
    <property type="term" value="F:SUMO binding"/>
    <property type="evidence" value="ECO:0007669"/>
    <property type="project" value="InterPro"/>
</dbReference>